<dbReference type="OrthoDB" id="6287866at2759"/>
<protein>
    <submittedName>
        <fullName evidence="1">Uncharacterized protein</fullName>
    </submittedName>
</protein>
<dbReference type="EMBL" id="UYRU01041861">
    <property type="protein sequence ID" value="VDK70577.1"/>
    <property type="molecule type" value="Genomic_DNA"/>
</dbReference>
<evidence type="ECO:0000313" key="2">
    <source>
        <dbReference type="Proteomes" id="UP000281553"/>
    </source>
</evidence>
<reference evidence="1 2" key="1">
    <citation type="submission" date="2018-11" db="EMBL/GenBank/DDBJ databases">
        <authorList>
            <consortium name="Pathogen Informatics"/>
        </authorList>
    </citation>
    <scope>NUCLEOTIDE SEQUENCE [LARGE SCALE GENOMIC DNA]</scope>
</reference>
<proteinExistence type="predicted"/>
<dbReference type="Proteomes" id="UP000281553">
    <property type="component" value="Unassembled WGS sequence"/>
</dbReference>
<dbReference type="AlphaFoldDB" id="A0A3P6SED7"/>
<evidence type="ECO:0000313" key="1">
    <source>
        <dbReference type="EMBL" id="VDK70577.1"/>
    </source>
</evidence>
<keyword evidence="2" id="KW-1185">Reference proteome</keyword>
<gene>
    <name evidence="1" type="ORF">DILT_LOCUS2256</name>
</gene>
<accession>A0A3P6SED7</accession>
<organism evidence="1 2">
    <name type="scientific">Dibothriocephalus latus</name>
    <name type="common">Fish tapeworm</name>
    <name type="synonym">Diphyllobothrium latum</name>
    <dbReference type="NCBI Taxonomy" id="60516"/>
    <lineage>
        <taxon>Eukaryota</taxon>
        <taxon>Metazoa</taxon>
        <taxon>Spiralia</taxon>
        <taxon>Lophotrochozoa</taxon>
        <taxon>Platyhelminthes</taxon>
        <taxon>Cestoda</taxon>
        <taxon>Eucestoda</taxon>
        <taxon>Diphyllobothriidea</taxon>
        <taxon>Diphyllobothriidae</taxon>
        <taxon>Dibothriocephalus</taxon>
    </lineage>
</organism>
<sequence length="100" mass="11176">MNGEIKRMSFDFRIGVYTYIDWLNIAVETDPHDFDEEPISLLTLHTKRGGNLVGLEPESSEANAFSRLDTFQTSALEQVIGPVANFGMSKMNPVTSINTH</sequence>
<name>A0A3P6SED7_DIBLA</name>